<dbReference type="GO" id="GO:0016874">
    <property type="term" value="F:ligase activity"/>
    <property type="evidence" value="ECO:0007669"/>
    <property type="project" value="UniProtKB-KW"/>
</dbReference>
<dbReference type="InterPro" id="IPR001841">
    <property type="entry name" value="Znf_RING"/>
</dbReference>
<dbReference type="InterPro" id="IPR011016">
    <property type="entry name" value="Znf_RING-CH"/>
</dbReference>
<keyword evidence="3" id="KW-0862">Zinc</keyword>
<feature type="region of interest" description="Disordered" evidence="5">
    <location>
        <begin position="488"/>
        <end position="516"/>
    </location>
</feature>
<feature type="region of interest" description="Disordered" evidence="5">
    <location>
        <begin position="67"/>
        <end position="102"/>
    </location>
</feature>
<evidence type="ECO:0000256" key="6">
    <source>
        <dbReference type="SAM" id="SignalP"/>
    </source>
</evidence>
<keyword evidence="6" id="KW-0732">Signal</keyword>
<dbReference type="AlphaFoldDB" id="A0A9N8DF87"/>
<dbReference type="SMART" id="SM00184">
    <property type="entry name" value="RING"/>
    <property type="match status" value="1"/>
</dbReference>
<dbReference type="InterPro" id="IPR013083">
    <property type="entry name" value="Znf_RING/FYVE/PHD"/>
</dbReference>
<dbReference type="Proteomes" id="UP001153069">
    <property type="component" value="Unassembled WGS sequence"/>
</dbReference>
<evidence type="ECO:0000259" key="7">
    <source>
        <dbReference type="PROSITE" id="PS50089"/>
    </source>
</evidence>
<protein>
    <submittedName>
        <fullName evidence="8">Protein ligase RNF12</fullName>
    </submittedName>
</protein>
<dbReference type="GO" id="GO:0008270">
    <property type="term" value="F:zinc ion binding"/>
    <property type="evidence" value="ECO:0007669"/>
    <property type="project" value="UniProtKB-KW"/>
</dbReference>
<feature type="domain" description="RING-type" evidence="7">
    <location>
        <begin position="438"/>
        <end position="478"/>
    </location>
</feature>
<dbReference type="SUPFAM" id="SSF57850">
    <property type="entry name" value="RING/U-box"/>
    <property type="match status" value="1"/>
</dbReference>
<organism evidence="8 9">
    <name type="scientific">Seminavis robusta</name>
    <dbReference type="NCBI Taxonomy" id="568900"/>
    <lineage>
        <taxon>Eukaryota</taxon>
        <taxon>Sar</taxon>
        <taxon>Stramenopiles</taxon>
        <taxon>Ochrophyta</taxon>
        <taxon>Bacillariophyta</taxon>
        <taxon>Bacillariophyceae</taxon>
        <taxon>Bacillariophycidae</taxon>
        <taxon>Naviculales</taxon>
        <taxon>Naviculaceae</taxon>
        <taxon>Seminavis</taxon>
    </lineage>
</organism>
<dbReference type="PROSITE" id="PS50089">
    <property type="entry name" value="ZF_RING_2"/>
    <property type="match status" value="1"/>
</dbReference>
<evidence type="ECO:0000256" key="1">
    <source>
        <dbReference type="ARBA" id="ARBA00022723"/>
    </source>
</evidence>
<evidence type="ECO:0000256" key="3">
    <source>
        <dbReference type="ARBA" id="ARBA00022833"/>
    </source>
</evidence>
<evidence type="ECO:0000256" key="4">
    <source>
        <dbReference type="PROSITE-ProRule" id="PRU00175"/>
    </source>
</evidence>
<keyword evidence="8" id="KW-0436">Ligase</keyword>
<reference evidence="8" key="1">
    <citation type="submission" date="2020-06" db="EMBL/GenBank/DDBJ databases">
        <authorList>
            <consortium name="Plant Systems Biology data submission"/>
        </authorList>
    </citation>
    <scope>NUCLEOTIDE SEQUENCE</scope>
    <source>
        <strain evidence="8">D6</strain>
    </source>
</reference>
<feature type="compositionally biased region" description="Basic and acidic residues" evidence="5">
    <location>
        <begin position="491"/>
        <end position="508"/>
    </location>
</feature>
<keyword evidence="1" id="KW-0479">Metal-binding</keyword>
<sequence>MPVFDRCFLLSVLVLQVCRVHGEFRWYCDLRYEPIVELQWNPSKQSYQPVHDRKLLQQEDSLLVLPDELSPEDPSLGSSDGKEWLRGSSSQEEEYGDDSHSSFDYHNHQTALSVSIQEEQNRDLQHLDNSSWFYNNNESSDDDRVVGGNNQNINNNDQPSIVRARRCPCWKSPAQGGSRQKDFYCPLPRTHCGLGSGWASVQDAHTSRTTTTFYFRDPGCVDITRPESFARNVWPVVTVWYLAVVLCLLLTRSGRHAMGCCVSCIFPQWNIHATNRIMRDHPGLTNRIVIRRQIQDTVENNNNNNDNNNNNTQQQQQRISYAGFEVTFEITPANESGAREEVLLRTKTFHYHNNNHHHRTLATPNHDAAAAAAGSPNNDCTFVAETIPPSSCQTESEVKSVSNLKTTAEPAKDVNHKHDHHHERNVYDDEEENPLITCAICHTEMEDGDRVGDLPCNHVMHIECLKTWIVRRNVCPLCLAENIATPRRHSRESNNHDDSTIHPIDLHRPGLVVTGE</sequence>
<dbReference type="EMBL" id="CAICTM010000065">
    <property type="protein sequence ID" value="CAB9499664.1"/>
    <property type="molecule type" value="Genomic_DNA"/>
</dbReference>
<dbReference type="PANTHER" id="PTHR45676">
    <property type="entry name" value="RING-H2 FINGER PROTEIN ATL51-RELATED"/>
    <property type="match status" value="1"/>
</dbReference>
<name>A0A9N8DF87_9STRA</name>
<comment type="caution">
    <text evidence="8">The sequence shown here is derived from an EMBL/GenBank/DDBJ whole genome shotgun (WGS) entry which is preliminary data.</text>
</comment>
<proteinExistence type="predicted"/>
<evidence type="ECO:0000256" key="5">
    <source>
        <dbReference type="SAM" id="MobiDB-lite"/>
    </source>
</evidence>
<feature type="signal peptide" evidence="6">
    <location>
        <begin position="1"/>
        <end position="22"/>
    </location>
</feature>
<evidence type="ECO:0000313" key="9">
    <source>
        <dbReference type="Proteomes" id="UP001153069"/>
    </source>
</evidence>
<dbReference type="SMART" id="SM00744">
    <property type="entry name" value="RINGv"/>
    <property type="match status" value="1"/>
</dbReference>
<dbReference type="OrthoDB" id="48923at2759"/>
<evidence type="ECO:0000313" key="8">
    <source>
        <dbReference type="EMBL" id="CAB9499664.1"/>
    </source>
</evidence>
<accession>A0A9N8DF87</accession>
<keyword evidence="2 4" id="KW-0863">Zinc-finger</keyword>
<keyword evidence="9" id="KW-1185">Reference proteome</keyword>
<dbReference type="Pfam" id="PF13639">
    <property type="entry name" value="zf-RING_2"/>
    <property type="match status" value="1"/>
</dbReference>
<dbReference type="PANTHER" id="PTHR45676:SF41">
    <property type="entry name" value="RING-H2 FINGER PROTEIN ATL66"/>
    <property type="match status" value="1"/>
</dbReference>
<feature type="chain" id="PRO_5040114459" evidence="6">
    <location>
        <begin position="23"/>
        <end position="516"/>
    </location>
</feature>
<evidence type="ECO:0000256" key="2">
    <source>
        <dbReference type="ARBA" id="ARBA00022771"/>
    </source>
</evidence>
<gene>
    <name evidence="8" type="ORF">SEMRO_66_G037140.1</name>
</gene>
<dbReference type="Gene3D" id="3.30.40.10">
    <property type="entry name" value="Zinc/RING finger domain, C3HC4 (zinc finger)"/>
    <property type="match status" value="1"/>
</dbReference>